<feature type="transmembrane region" description="Helical" evidence="1">
    <location>
        <begin position="87"/>
        <end position="108"/>
    </location>
</feature>
<evidence type="ECO:0000256" key="1">
    <source>
        <dbReference type="SAM" id="Phobius"/>
    </source>
</evidence>
<protein>
    <submittedName>
        <fullName evidence="2">Uncharacterized protein</fullName>
    </submittedName>
</protein>
<reference evidence="2" key="1">
    <citation type="submission" date="2019-08" db="EMBL/GenBank/DDBJ databases">
        <authorList>
            <person name="Kucharzyk K."/>
            <person name="Murdoch R.W."/>
            <person name="Higgins S."/>
            <person name="Loffler F."/>
        </authorList>
    </citation>
    <scope>NUCLEOTIDE SEQUENCE</scope>
</reference>
<name>A0A645E5H0_9ZZZZ</name>
<keyword evidence="1" id="KW-0812">Transmembrane</keyword>
<accession>A0A645E5H0</accession>
<dbReference type="EMBL" id="VSSQ01043102">
    <property type="protein sequence ID" value="MPM96756.1"/>
    <property type="molecule type" value="Genomic_DNA"/>
</dbReference>
<comment type="caution">
    <text evidence="2">The sequence shown here is derived from an EMBL/GenBank/DDBJ whole genome shotgun (WGS) entry which is preliminary data.</text>
</comment>
<keyword evidence="1" id="KW-0472">Membrane</keyword>
<organism evidence="2">
    <name type="scientific">bioreactor metagenome</name>
    <dbReference type="NCBI Taxonomy" id="1076179"/>
    <lineage>
        <taxon>unclassified sequences</taxon>
        <taxon>metagenomes</taxon>
        <taxon>ecological metagenomes</taxon>
    </lineage>
</organism>
<dbReference type="AlphaFoldDB" id="A0A645E5H0"/>
<gene>
    <name evidence="2" type="ORF">SDC9_143921</name>
</gene>
<evidence type="ECO:0000313" key="2">
    <source>
        <dbReference type="EMBL" id="MPM96756.1"/>
    </source>
</evidence>
<proteinExistence type="predicted"/>
<sequence>MFLETLNKYPNNDHKFFYFNDYIVEISGDNYRFGVERGGHSGGYWFEPTITEMDDKLIFSGHINYIDFYSNDKWYEKVVTKTEEGCLIIILFPLCLLIKIYALIRLIIRKIRRQPSIKEETTEDRLFNLMENLLNCTLK</sequence>
<keyword evidence="1" id="KW-1133">Transmembrane helix</keyword>